<dbReference type="InterPro" id="IPR003837">
    <property type="entry name" value="GatC"/>
</dbReference>
<comment type="catalytic activity">
    <reaction evidence="1">
        <text>L-glutamyl-tRNA(Gln) + L-glutamine + ATP + H2O = L-glutaminyl-tRNA(Gln) + L-glutamate + ADP + phosphate + H(+)</text>
        <dbReference type="Rhea" id="RHEA:17521"/>
        <dbReference type="Rhea" id="RHEA-COMP:9681"/>
        <dbReference type="Rhea" id="RHEA-COMP:9684"/>
        <dbReference type="ChEBI" id="CHEBI:15377"/>
        <dbReference type="ChEBI" id="CHEBI:15378"/>
        <dbReference type="ChEBI" id="CHEBI:29985"/>
        <dbReference type="ChEBI" id="CHEBI:30616"/>
        <dbReference type="ChEBI" id="CHEBI:43474"/>
        <dbReference type="ChEBI" id="CHEBI:58359"/>
        <dbReference type="ChEBI" id="CHEBI:78520"/>
        <dbReference type="ChEBI" id="CHEBI:78521"/>
        <dbReference type="ChEBI" id="CHEBI:456216"/>
    </reaction>
</comment>
<comment type="function">
    <text evidence="1">Allows the formation of correctly charged Asn-tRNA(Asn) or Gln-tRNA(Gln) through the transamidation of misacylated Asp-tRNA(Asn) or Glu-tRNA(Gln) in organisms which lack either or both of asparaginyl-tRNA or glutaminyl-tRNA synthetases. The reaction takes place in the presence of glutamine and ATP through an activated phospho-Asp-tRNA(Asn) or phospho-Glu-tRNA(Gln).</text>
</comment>
<dbReference type="GO" id="GO:0005524">
    <property type="term" value="F:ATP binding"/>
    <property type="evidence" value="ECO:0007669"/>
    <property type="project" value="UniProtKB-KW"/>
</dbReference>
<comment type="similarity">
    <text evidence="1">Belongs to the GatC family.</text>
</comment>
<proteinExistence type="inferred from homology"/>
<dbReference type="PANTHER" id="PTHR15004">
    <property type="entry name" value="GLUTAMYL-TRNA(GLN) AMIDOTRANSFERASE SUBUNIT C, MITOCHONDRIAL"/>
    <property type="match status" value="1"/>
</dbReference>
<dbReference type="GO" id="GO:0050567">
    <property type="term" value="F:glutaminyl-tRNA synthase (glutamine-hydrolyzing) activity"/>
    <property type="evidence" value="ECO:0007669"/>
    <property type="project" value="UniProtKB-UniRule"/>
</dbReference>
<comment type="caution">
    <text evidence="2">The sequence shown here is derived from an EMBL/GenBank/DDBJ whole genome shotgun (WGS) entry which is preliminary data.</text>
</comment>
<dbReference type="GO" id="GO:0006412">
    <property type="term" value="P:translation"/>
    <property type="evidence" value="ECO:0007669"/>
    <property type="project" value="UniProtKB-UniRule"/>
</dbReference>
<evidence type="ECO:0000256" key="1">
    <source>
        <dbReference type="HAMAP-Rule" id="MF_00122"/>
    </source>
</evidence>
<reference evidence="2 3" key="1">
    <citation type="submission" date="2017-06" db="EMBL/GenBank/DDBJ databases">
        <title>Raineya orbicola gen. nov., sp. nov. a slightly thermophilic bacterium of the phylum Bacteroidetes and the description of Raineyaceae fam. nov.</title>
        <authorList>
            <person name="Albuquerque L."/>
            <person name="Polonia A.R.M."/>
            <person name="Barroso C."/>
            <person name="Froufe H.J.C."/>
            <person name="Lage O."/>
            <person name="Lobo-Da-Cunha A."/>
            <person name="Egas C."/>
            <person name="Da Costa M.S."/>
        </authorList>
    </citation>
    <scope>NUCLEOTIDE SEQUENCE [LARGE SCALE GENOMIC DNA]</scope>
    <source>
        <strain evidence="2 3">SPSPC-11</strain>
    </source>
</reference>
<sequence length="95" mass="11051">MKINQEILSSIAHLARLEIEPNREEAMMNELSKILTWMEKLNEIDTEQVEPLTHISAEINIFREDEPAPSLDHEKALLNAPKRDANYFRVPKVIE</sequence>
<evidence type="ECO:0000313" key="3">
    <source>
        <dbReference type="Proteomes" id="UP000233387"/>
    </source>
</evidence>
<dbReference type="HAMAP" id="MF_00122">
    <property type="entry name" value="GatC"/>
    <property type="match status" value="1"/>
</dbReference>
<protein>
    <recommendedName>
        <fullName evidence="1">Aspartyl/glutamyl-tRNA(Asn/Gln) amidotransferase subunit C</fullName>
        <shortName evidence="1">Asp/Glu-ADT subunit C</shortName>
        <ecNumber evidence="1">6.3.5.-</ecNumber>
    </recommendedName>
</protein>
<dbReference type="OrthoDB" id="9813938at2"/>
<comment type="subunit">
    <text evidence="1">Heterotrimer of A, B and C subunits.</text>
</comment>
<dbReference type="SUPFAM" id="SSF141000">
    <property type="entry name" value="Glu-tRNAGln amidotransferase C subunit"/>
    <property type="match status" value="1"/>
</dbReference>
<dbReference type="GO" id="GO:0016740">
    <property type="term" value="F:transferase activity"/>
    <property type="evidence" value="ECO:0007669"/>
    <property type="project" value="UniProtKB-KW"/>
</dbReference>
<dbReference type="InterPro" id="IPR036113">
    <property type="entry name" value="Asp/Glu-ADT_sf_sub_c"/>
</dbReference>
<evidence type="ECO:0000313" key="2">
    <source>
        <dbReference type="EMBL" id="PKQ66722.1"/>
    </source>
</evidence>
<keyword evidence="1" id="KW-0547">Nucleotide-binding</keyword>
<keyword evidence="1" id="KW-0436">Ligase</keyword>
<dbReference type="RefSeq" id="WP_101359552.1">
    <property type="nucleotide sequence ID" value="NZ_NKXO01000043.1"/>
</dbReference>
<dbReference type="Gene3D" id="1.10.20.60">
    <property type="entry name" value="Glu-tRNAGln amidotransferase C subunit, N-terminal domain"/>
    <property type="match status" value="1"/>
</dbReference>
<dbReference type="NCBIfam" id="TIGR00135">
    <property type="entry name" value="gatC"/>
    <property type="match status" value="1"/>
</dbReference>
<comment type="catalytic activity">
    <reaction evidence="1">
        <text>L-aspartyl-tRNA(Asn) + L-glutamine + ATP + H2O = L-asparaginyl-tRNA(Asn) + L-glutamate + ADP + phosphate + 2 H(+)</text>
        <dbReference type="Rhea" id="RHEA:14513"/>
        <dbReference type="Rhea" id="RHEA-COMP:9674"/>
        <dbReference type="Rhea" id="RHEA-COMP:9677"/>
        <dbReference type="ChEBI" id="CHEBI:15377"/>
        <dbReference type="ChEBI" id="CHEBI:15378"/>
        <dbReference type="ChEBI" id="CHEBI:29985"/>
        <dbReference type="ChEBI" id="CHEBI:30616"/>
        <dbReference type="ChEBI" id="CHEBI:43474"/>
        <dbReference type="ChEBI" id="CHEBI:58359"/>
        <dbReference type="ChEBI" id="CHEBI:78515"/>
        <dbReference type="ChEBI" id="CHEBI:78516"/>
        <dbReference type="ChEBI" id="CHEBI:456216"/>
    </reaction>
</comment>
<gene>
    <name evidence="1" type="primary">gatC</name>
    <name evidence="2" type="ORF">Rain11_2290</name>
</gene>
<dbReference type="PANTHER" id="PTHR15004:SF0">
    <property type="entry name" value="GLUTAMYL-TRNA(GLN) AMIDOTRANSFERASE SUBUNIT C, MITOCHONDRIAL"/>
    <property type="match status" value="1"/>
</dbReference>
<keyword evidence="1" id="KW-0067">ATP-binding</keyword>
<keyword evidence="3" id="KW-1185">Reference proteome</keyword>
<name>A0A2N3I8R7_9BACT</name>
<dbReference type="GO" id="GO:0050566">
    <property type="term" value="F:asparaginyl-tRNA synthase (glutamine-hydrolyzing) activity"/>
    <property type="evidence" value="ECO:0007669"/>
    <property type="project" value="RHEA"/>
</dbReference>
<dbReference type="EC" id="6.3.5.-" evidence="1"/>
<dbReference type="GO" id="GO:0006450">
    <property type="term" value="P:regulation of translational fidelity"/>
    <property type="evidence" value="ECO:0007669"/>
    <property type="project" value="InterPro"/>
</dbReference>
<dbReference type="EMBL" id="NKXO01000043">
    <property type="protein sequence ID" value="PKQ66722.1"/>
    <property type="molecule type" value="Genomic_DNA"/>
</dbReference>
<accession>A0A2N3I8R7</accession>
<dbReference type="Pfam" id="PF02686">
    <property type="entry name" value="GatC"/>
    <property type="match status" value="1"/>
</dbReference>
<keyword evidence="1" id="KW-0648">Protein biosynthesis</keyword>
<dbReference type="AlphaFoldDB" id="A0A2N3I8R7"/>
<dbReference type="Proteomes" id="UP000233387">
    <property type="component" value="Unassembled WGS sequence"/>
</dbReference>
<organism evidence="2 3">
    <name type="scientific">Raineya orbicola</name>
    <dbReference type="NCBI Taxonomy" id="2016530"/>
    <lineage>
        <taxon>Bacteria</taxon>
        <taxon>Pseudomonadati</taxon>
        <taxon>Bacteroidota</taxon>
        <taxon>Cytophagia</taxon>
        <taxon>Cytophagales</taxon>
        <taxon>Raineyaceae</taxon>
        <taxon>Raineya</taxon>
    </lineage>
</organism>
<keyword evidence="2" id="KW-0808">Transferase</keyword>
<dbReference type="GO" id="GO:0070681">
    <property type="term" value="P:glutaminyl-tRNAGln biosynthesis via transamidation"/>
    <property type="evidence" value="ECO:0007669"/>
    <property type="project" value="TreeGrafter"/>
</dbReference>